<dbReference type="EnsemblPlants" id="Solyc01g057477.1.1">
    <property type="protein sequence ID" value="Solyc01g057477.1.1"/>
    <property type="gene ID" value="Solyc01g057477.1"/>
</dbReference>
<keyword evidence="2" id="KW-0539">Nucleus</keyword>
<keyword evidence="5" id="KW-1185">Reference proteome</keyword>
<dbReference type="Gramene" id="Solyc01g057477.1.1">
    <property type="protein sequence ID" value="Solyc01g057477.1.1"/>
    <property type="gene ID" value="Solyc01g057477.1"/>
</dbReference>
<dbReference type="Proteomes" id="UP000004994">
    <property type="component" value="Chromosome 1"/>
</dbReference>
<evidence type="ECO:0000259" key="3">
    <source>
        <dbReference type="Pfam" id="PF16987"/>
    </source>
</evidence>
<organism evidence="4">
    <name type="scientific">Solanum lycopersicum</name>
    <name type="common">Tomato</name>
    <name type="synonym">Lycopersicon esculentum</name>
    <dbReference type="NCBI Taxonomy" id="4081"/>
    <lineage>
        <taxon>Eukaryota</taxon>
        <taxon>Viridiplantae</taxon>
        <taxon>Streptophyta</taxon>
        <taxon>Embryophyta</taxon>
        <taxon>Tracheophyta</taxon>
        <taxon>Spermatophyta</taxon>
        <taxon>Magnoliopsida</taxon>
        <taxon>eudicotyledons</taxon>
        <taxon>Gunneridae</taxon>
        <taxon>Pentapetalae</taxon>
        <taxon>asterids</taxon>
        <taxon>lamiids</taxon>
        <taxon>Solanales</taxon>
        <taxon>Solanaceae</taxon>
        <taxon>Solanoideae</taxon>
        <taxon>Solaneae</taxon>
        <taxon>Solanum</taxon>
        <taxon>Solanum subgen. Lycopersicon</taxon>
    </lineage>
</organism>
<evidence type="ECO:0000256" key="2">
    <source>
        <dbReference type="ARBA" id="ARBA00023242"/>
    </source>
</evidence>
<dbReference type="InterPro" id="IPR036546">
    <property type="entry name" value="MED15_KIX"/>
</dbReference>
<evidence type="ECO:0000313" key="4">
    <source>
        <dbReference type="EnsemblPlants" id="Solyc01g057477.1.1"/>
    </source>
</evidence>
<comment type="subcellular location">
    <subcellularLocation>
        <location evidence="1">Nucleus</location>
    </subcellularLocation>
</comment>
<reference evidence="4" key="2">
    <citation type="submission" date="2019-01" db="UniProtKB">
        <authorList>
            <consortium name="EnsemblPlants"/>
        </authorList>
    </citation>
    <scope>IDENTIFICATION</scope>
    <source>
        <strain evidence="4">cv. Heinz 1706</strain>
    </source>
</reference>
<reference evidence="4" key="1">
    <citation type="journal article" date="2012" name="Nature">
        <title>The tomato genome sequence provides insights into fleshy fruit evolution.</title>
        <authorList>
            <consortium name="Tomato Genome Consortium"/>
        </authorList>
    </citation>
    <scope>NUCLEOTIDE SEQUENCE [LARGE SCALE GENOMIC DNA]</scope>
    <source>
        <strain evidence="4">cv. Heinz 1706</strain>
    </source>
</reference>
<dbReference type="GO" id="GO:0005634">
    <property type="term" value="C:nucleus"/>
    <property type="evidence" value="ECO:0007669"/>
    <property type="project" value="UniProtKB-SubCell"/>
</dbReference>
<sequence length="75" mass="8817">MARYFDSITAGQFPYVLWKLYQTLKQHLPISGQEEVHELKKIAMSFEEKTRCIRNGKRNGYSTVAGKISIHLRRF</sequence>
<feature type="domain" description="Mediator complex subunit 15 KIX" evidence="3">
    <location>
        <begin position="19"/>
        <end position="50"/>
    </location>
</feature>
<dbReference type="Pfam" id="PF16987">
    <property type="entry name" value="KIX_2"/>
    <property type="match status" value="1"/>
</dbReference>
<dbReference type="InParanoid" id="A0A3Q7EEP4"/>
<name>A0A3Q7EEP4_SOLLC</name>
<dbReference type="AlphaFoldDB" id="A0A3Q7EEP4"/>
<accession>A0A3Q7EEP4</accession>
<evidence type="ECO:0000313" key="5">
    <source>
        <dbReference type="Proteomes" id="UP000004994"/>
    </source>
</evidence>
<evidence type="ECO:0000256" key="1">
    <source>
        <dbReference type="ARBA" id="ARBA00004123"/>
    </source>
</evidence>
<proteinExistence type="predicted"/>
<protein>
    <recommendedName>
        <fullName evidence="3">Mediator complex subunit 15 KIX domain-containing protein</fullName>
    </recommendedName>
</protein>